<reference evidence="3" key="1">
    <citation type="submission" date="2019-08" db="EMBL/GenBank/DDBJ databases">
        <authorList>
            <person name="Kucharzyk K."/>
            <person name="Murdoch R.W."/>
            <person name="Higgins S."/>
            <person name="Loffler F."/>
        </authorList>
    </citation>
    <scope>NUCLEOTIDE SEQUENCE</scope>
</reference>
<proteinExistence type="predicted"/>
<dbReference type="AlphaFoldDB" id="A0A645IIA4"/>
<evidence type="ECO:0000256" key="2">
    <source>
        <dbReference type="SAM" id="Phobius"/>
    </source>
</evidence>
<accession>A0A645IIA4</accession>
<feature type="transmembrane region" description="Helical" evidence="2">
    <location>
        <begin position="54"/>
        <end position="76"/>
    </location>
</feature>
<organism evidence="3">
    <name type="scientific">bioreactor metagenome</name>
    <dbReference type="NCBI Taxonomy" id="1076179"/>
    <lineage>
        <taxon>unclassified sequences</taxon>
        <taxon>metagenomes</taxon>
        <taxon>ecological metagenomes</taxon>
    </lineage>
</organism>
<sequence>MGARGLRTDSRQHEKPRLGNGRKDFVFSDAIRQEGRNIYCGIFRPFRVGSRRGGFGYALLALFSIYWRGAFAAAGMRVCGALCDAACNGVLGG</sequence>
<protein>
    <submittedName>
        <fullName evidence="3">Uncharacterized protein</fullName>
    </submittedName>
</protein>
<evidence type="ECO:0000256" key="1">
    <source>
        <dbReference type="SAM" id="MobiDB-lite"/>
    </source>
</evidence>
<comment type="caution">
    <text evidence="3">The sequence shown here is derived from an EMBL/GenBank/DDBJ whole genome shotgun (WGS) entry which is preliminary data.</text>
</comment>
<dbReference type="EMBL" id="VSSQ01108268">
    <property type="protein sequence ID" value="MPN47073.1"/>
    <property type="molecule type" value="Genomic_DNA"/>
</dbReference>
<keyword evidence="2" id="KW-0812">Transmembrane</keyword>
<name>A0A645IIA4_9ZZZZ</name>
<keyword evidence="2" id="KW-0472">Membrane</keyword>
<feature type="region of interest" description="Disordered" evidence="1">
    <location>
        <begin position="1"/>
        <end position="21"/>
    </location>
</feature>
<evidence type="ECO:0000313" key="3">
    <source>
        <dbReference type="EMBL" id="MPN47073.1"/>
    </source>
</evidence>
<keyword evidence="2" id="KW-1133">Transmembrane helix</keyword>
<gene>
    <name evidence="3" type="ORF">SDC9_194673</name>
</gene>